<dbReference type="InterPro" id="IPR017896">
    <property type="entry name" value="4Fe4S_Fe-S-bd"/>
</dbReference>
<dbReference type="STRING" id="1435377.SUSAZ_09590"/>
<dbReference type="SUPFAM" id="SSF54862">
    <property type="entry name" value="4Fe-4S ferredoxins"/>
    <property type="match status" value="1"/>
</dbReference>
<evidence type="ECO:0000313" key="4">
    <source>
        <dbReference type="Proteomes" id="UP000060043"/>
    </source>
</evidence>
<evidence type="ECO:0000313" key="2">
    <source>
        <dbReference type="EMBL" id="ALU29807.1"/>
    </source>
</evidence>
<name>A0A0U3H4G2_9CREN</name>
<evidence type="ECO:0000313" key="3">
    <source>
        <dbReference type="EMBL" id="ALU32546.1"/>
    </source>
</evidence>
<sequence>MIRLNVGLIVSKKAREILGDELLVSIFNDGEIAYVAEYGDFIEKDLKENSVNALVVVSESENRNIKDFLSNIDELTNIHPLSVEVLDINWLQSREQAKALILAYISKASLSFLARRVQPLRNKNLTRRSLLRRKLYYYKPYPVLAQEISFEREMKYLSSLCELVVKTPEGPQVSDPDKCTSCGFCSGMSFLGYLEMPNFSTDQVIAFINTLSKYAPTDKPGIVLITCNRITDIPKLKEAYIYPLISPCVSSVHDSFLTAILVSGFYPVLYSPDSSCELRDRAKIRAEVAIKRFPGTEIRFPYVEDLNELEDVLRNVASNSLMLTRNEIPQDIVLSRSRRRNLLLWSISQFRSQSKLNEEDEIPGVFKVVVDPDKCVLCGVCVRSCQMLVFDIKNTSSSTTLYHDLSYCIGSQRCVRNCPEGAITLVGSVKIKELGNRSVVSATIGKCKYCGKPLDSIKVKNRVSEILMSSGINDIEDYVDVCNDCKQKNMSKKWVEKTLGLSKK</sequence>
<dbReference type="GeneID" id="14552622"/>
<dbReference type="InterPro" id="IPR050395">
    <property type="entry name" value="4Fe4S_Ferredoxin_RnfB"/>
</dbReference>
<dbReference type="PANTHER" id="PTHR43560:SF1">
    <property type="entry name" value="ION-TRANSLOCATING OXIDOREDUCTASE COMPLEX SUBUNIT B"/>
    <property type="match status" value="1"/>
</dbReference>
<dbReference type="PaxDb" id="1435377-SUSAZ_09590"/>
<dbReference type="Proteomes" id="UP000065473">
    <property type="component" value="Chromosome"/>
</dbReference>
<gene>
    <name evidence="2" type="ORF">ATY89_07555</name>
    <name evidence="3" type="ORF">ATZ20_10575</name>
</gene>
<dbReference type="OrthoDB" id="15347at2157"/>
<feature type="domain" description="4Fe-4S ferredoxin-type" evidence="1">
    <location>
        <begin position="399"/>
        <end position="428"/>
    </location>
</feature>
<dbReference type="PANTHER" id="PTHR43560">
    <property type="entry name" value="ION-TRANSLOCATING OXIDOREDUCTASE COMPLEX SUBUNIT B"/>
    <property type="match status" value="1"/>
</dbReference>
<dbReference type="OMA" id="NECKQKE"/>
<dbReference type="Proteomes" id="UP000060043">
    <property type="component" value="Chromosome"/>
</dbReference>
<dbReference type="Pfam" id="PF00037">
    <property type="entry name" value="Fer4"/>
    <property type="match status" value="1"/>
</dbReference>
<evidence type="ECO:0000259" key="1">
    <source>
        <dbReference type="PROSITE" id="PS51379"/>
    </source>
</evidence>
<dbReference type="PROSITE" id="PS51379">
    <property type="entry name" value="4FE4S_FER_2"/>
    <property type="match status" value="3"/>
</dbReference>
<feature type="domain" description="4Fe-4S ferredoxin-type" evidence="1">
    <location>
        <begin position="169"/>
        <end position="199"/>
    </location>
</feature>
<dbReference type="Gene3D" id="3.30.70.20">
    <property type="match status" value="1"/>
</dbReference>
<organism evidence="2 5">
    <name type="scientific">Sulfolobus acidocaldarius</name>
    <dbReference type="NCBI Taxonomy" id="2285"/>
    <lineage>
        <taxon>Archaea</taxon>
        <taxon>Thermoproteota</taxon>
        <taxon>Thermoprotei</taxon>
        <taxon>Sulfolobales</taxon>
        <taxon>Sulfolobaceae</taxon>
        <taxon>Sulfolobus</taxon>
    </lineage>
</organism>
<evidence type="ECO:0000313" key="5">
    <source>
        <dbReference type="Proteomes" id="UP000065473"/>
    </source>
</evidence>
<protein>
    <submittedName>
        <fullName evidence="2">(4Fe-4S)-binding protein</fullName>
    </submittedName>
</protein>
<dbReference type="EMBL" id="CP013694">
    <property type="protein sequence ID" value="ALU29807.1"/>
    <property type="molecule type" value="Genomic_DNA"/>
</dbReference>
<accession>A0A0U3H4G2</accession>
<feature type="domain" description="4Fe-4S ferredoxin-type" evidence="1">
    <location>
        <begin position="366"/>
        <end position="395"/>
    </location>
</feature>
<proteinExistence type="predicted"/>
<dbReference type="RefSeq" id="WP_011278902.1">
    <property type="nucleotide sequence ID" value="NZ_BHWZ01000006.1"/>
</dbReference>
<reference evidence="4 5" key="1">
    <citation type="submission" date="2015-12" db="EMBL/GenBank/DDBJ databases">
        <title>A stable core within a dynamic pangenome in Sulfolobus acidocaldarius.</title>
        <authorList>
            <person name="Anderson R."/>
            <person name="Kouris A."/>
            <person name="Seward C."/>
            <person name="Campbell K."/>
            <person name="Whitaker R."/>
        </authorList>
    </citation>
    <scope>NUCLEOTIDE SEQUENCE [LARGE SCALE GENOMIC DNA]</scope>
    <source>
        <strain evidence="2 5">GG12-C01-09</strain>
        <strain evidence="3 4">NG05B_CO5_07</strain>
    </source>
</reference>
<dbReference type="EMBL" id="CP013695">
    <property type="protein sequence ID" value="ALU32546.1"/>
    <property type="molecule type" value="Genomic_DNA"/>
</dbReference>
<dbReference type="AlphaFoldDB" id="A0A0U3H4G2"/>